<accession>A0A7S3ZZU1</accession>
<dbReference type="InterPro" id="IPR005033">
    <property type="entry name" value="YEATS"/>
</dbReference>
<dbReference type="InterPro" id="IPR038704">
    <property type="entry name" value="YEAST_sf"/>
</dbReference>
<keyword evidence="1" id="KW-0805">Transcription regulation</keyword>
<organism evidence="7">
    <name type="scientific">Pelagomonas calceolata</name>
    <dbReference type="NCBI Taxonomy" id="35677"/>
    <lineage>
        <taxon>Eukaryota</taxon>
        <taxon>Sar</taxon>
        <taxon>Stramenopiles</taxon>
        <taxon>Ochrophyta</taxon>
        <taxon>Pelagophyceae</taxon>
        <taxon>Pelagomonadales</taxon>
        <taxon>Pelagomonadaceae</taxon>
        <taxon>Pelagomonas</taxon>
    </lineage>
</organism>
<dbReference type="PANTHER" id="PTHR47573">
    <property type="entry name" value="PROTEIN AF-9 HOMOLOG"/>
    <property type="match status" value="1"/>
</dbReference>
<dbReference type="EMBL" id="CAKKNE010000001">
    <property type="protein sequence ID" value="CAH0366602.1"/>
    <property type="molecule type" value="Genomic_DNA"/>
</dbReference>
<protein>
    <recommendedName>
        <fullName evidence="6">YEATS domain-containing protein</fullName>
    </recommendedName>
</protein>
<feature type="region of interest" description="Disordered" evidence="5">
    <location>
        <begin position="235"/>
        <end position="267"/>
    </location>
</feature>
<proteinExistence type="predicted"/>
<evidence type="ECO:0000256" key="1">
    <source>
        <dbReference type="ARBA" id="ARBA00023015"/>
    </source>
</evidence>
<feature type="region of interest" description="Disordered" evidence="5">
    <location>
        <begin position="1"/>
        <end position="28"/>
    </location>
</feature>
<dbReference type="OrthoDB" id="16041at2759"/>
<evidence type="ECO:0000256" key="2">
    <source>
        <dbReference type="ARBA" id="ARBA00023163"/>
    </source>
</evidence>
<evidence type="ECO:0000313" key="9">
    <source>
        <dbReference type="Proteomes" id="UP000789595"/>
    </source>
</evidence>
<dbReference type="GO" id="GO:0005634">
    <property type="term" value="C:nucleus"/>
    <property type="evidence" value="ECO:0007669"/>
    <property type="project" value="UniProtKB-SubCell"/>
</dbReference>
<evidence type="ECO:0000256" key="5">
    <source>
        <dbReference type="SAM" id="MobiDB-lite"/>
    </source>
</evidence>
<keyword evidence="3 4" id="KW-0539">Nucleus</keyword>
<dbReference type="PROSITE" id="PS51037">
    <property type="entry name" value="YEATS"/>
    <property type="match status" value="1"/>
</dbReference>
<dbReference type="CDD" id="cd16910">
    <property type="entry name" value="YEATS_TFIID14_like"/>
    <property type="match status" value="1"/>
</dbReference>
<reference evidence="8" key="2">
    <citation type="submission" date="2021-11" db="EMBL/GenBank/DDBJ databases">
        <authorList>
            <consortium name="Genoscope - CEA"/>
            <person name="William W."/>
        </authorList>
    </citation>
    <scope>NUCLEOTIDE SEQUENCE</scope>
</reference>
<feature type="domain" description="YEATS" evidence="6">
    <location>
        <begin position="36"/>
        <end position="177"/>
    </location>
</feature>
<keyword evidence="2" id="KW-0804">Transcription</keyword>
<dbReference type="EMBL" id="HBIW01016927">
    <property type="protein sequence ID" value="CAE0699166.1"/>
    <property type="molecule type" value="Transcribed_RNA"/>
</dbReference>
<feature type="compositionally biased region" description="Low complexity" evidence="5">
    <location>
        <begin position="246"/>
        <end position="267"/>
    </location>
</feature>
<evidence type="ECO:0000313" key="8">
    <source>
        <dbReference type="EMBL" id="CAH0366602.1"/>
    </source>
</evidence>
<evidence type="ECO:0000259" key="6">
    <source>
        <dbReference type="PROSITE" id="PS51037"/>
    </source>
</evidence>
<dbReference type="InterPro" id="IPR055129">
    <property type="entry name" value="YEATS_dom"/>
</dbReference>
<keyword evidence="9" id="KW-1185">Reference proteome</keyword>
<sequence>MADAPPPAAGIKRERDGAAKGKGGKGVVAPAAPAKRVKDAAVCCPLVYGSLAFWLGRKADEFHTHKWTLFVRGPHGEDLGYFVEKVVFKLHPSFAQPVREVTKPPFEVSEKGWGEFECHIRIHFKDPTEKPVEVSHIVKLYDGTTPQAANQPVVSEVYDEVVFTDPREPFYQQLMAASKEPTEPHPLNGHFSKFEDAAEVETLVKAGEYVAGQLQTVKDSIARLDHQIGLARQLEQSRAAQEHAAHQQAAAQRAQQQRAQQQQQAYK</sequence>
<dbReference type="Pfam" id="PF03366">
    <property type="entry name" value="YEATS"/>
    <property type="match status" value="1"/>
</dbReference>
<evidence type="ECO:0000256" key="4">
    <source>
        <dbReference type="PROSITE-ProRule" id="PRU00376"/>
    </source>
</evidence>
<evidence type="ECO:0000313" key="7">
    <source>
        <dbReference type="EMBL" id="CAE0699166.1"/>
    </source>
</evidence>
<gene>
    <name evidence="7" type="ORF">PCAL00307_LOCUS14602</name>
    <name evidence="8" type="ORF">PECAL_1P31030</name>
</gene>
<evidence type="ECO:0000256" key="3">
    <source>
        <dbReference type="ARBA" id="ARBA00023242"/>
    </source>
</evidence>
<dbReference type="Proteomes" id="UP000789595">
    <property type="component" value="Unassembled WGS sequence"/>
</dbReference>
<name>A0A7S3ZZU1_9STRA</name>
<comment type="subcellular location">
    <subcellularLocation>
        <location evidence="4">Nucleus</location>
    </subcellularLocation>
</comment>
<dbReference type="PANTHER" id="PTHR47573:SF1">
    <property type="entry name" value="PROTEIN AF-9 HOMOLOG"/>
    <property type="match status" value="1"/>
</dbReference>
<dbReference type="Gene3D" id="2.60.40.1970">
    <property type="entry name" value="YEATS domain"/>
    <property type="match status" value="1"/>
</dbReference>
<dbReference type="AlphaFoldDB" id="A0A7S3ZZU1"/>
<dbReference type="GO" id="GO:0006355">
    <property type="term" value="P:regulation of DNA-templated transcription"/>
    <property type="evidence" value="ECO:0007669"/>
    <property type="project" value="InterPro"/>
</dbReference>
<reference evidence="7" key="1">
    <citation type="submission" date="2021-01" db="EMBL/GenBank/DDBJ databases">
        <authorList>
            <person name="Corre E."/>
            <person name="Pelletier E."/>
            <person name="Niang G."/>
            <person name="Scheremetjew M."/>
            <person name="Finn R."/>
            <person name="Kale V."/>
            <person name="Holt S."/>
            <person name="Cochrane G."/>
            <person name="Meng A."/>
            <person name="Brown T."/>
            <person name="Cohen L."/>
        </authorList>
    </citation>
    <scope>NUCLEOTIDE SEQUENCE</scope>
    <source>
        <strain evidence="7">CCMP1756</strain>
    </source>
</reference>